<dbReference type="SUPFAM" id="SSF52833">
    <property type="entry name" value="Thioredoxin-like"/>
    <property type="match status" value="1"/>
</dbReference>
<keyword evidence="3" id="KW-0560">Oxidoreductase</keyword>
<evidence type="ECO:0000256" key="3">
    <source>
        <dbReference type="ARBA" id="ARBA00023002"/>
    </source>
</evidence>
<dbReference type="RefSeq" id="WP_091125572.1">
    <property type="nucleotide sequence ID" value="NZ_FOLB01000012.1"/>
</dbReference>
<dbReference type="OrthoDB" id="117402at2"/>
<dbReference type="Gene3D" id="3.40.30.10">
    <property type="entry name" value="Glutaredoxin"/>
    <property type="match status" value="1"/>
</dbReference>
<dbReference type="InterPro" id="IPR036249">
    <property type="entry name" value="Thioredoxin-like_sf"/>
</dbReference>
<dbReference type="Proteomes" id="UP000198832">
    <property type="component" value="Unassembled WGS sequence"/>
</dbReference>
<evidence type="ECO:0000256" key="5">
    <source>
        <dbReference type="ARBA" id="ARBA00023284"/>
    </source>
</evidence>
<feature type="domain" description="Thioredoxin-like fold" evidence="7">
    <location>
        <begin position="71"/>
        <end position="235"/>
    </location>
</feature>
<evidence type="ECO:0000256" key="4">
    <source>
        <dbReference type="ARBA" id="ARBA00023157"/>
    </source>
</evidence>
<proteinExistence type="inferred from homology"/>
<keyword evidence="5" id="KW-0676">Redox-active center</keyword>
<dbReference type="STRING" id="574651.SAMN04487968_11279"/>
<gene>
    <name evidence="8" type="ORF">SAMN04487968_11279</name>
</gene>
<keyword evidence="2" id="KW-0732">Signal</keyword>
<keyword evidence="6" id="KW-0472">Membrane</keyword>
<keyword evidence="6" id="KW-0812">Transmembrane</keyword>
<feature type="transmembrane region" description="Helical" evidence="6">
    <location>
        <begin position="30"/>
        <end position="50"/>
    </location>
</feature>
<organism evidence="8 9">
    <name type="scientific">Nocardioides terrae</name>
    <dbReference type="NCBI Taxonomy" id="574651"/>
    <lineage>
        <taxon>Bacteria</taxon>
        <taxon>Bacillati</taxon>
        <taxon>Actinomycetota</taxon>
        <taxon>Actinomycetes</taxon>
        <taxon>Propionibacteriales</taxon>
        <taxon>Nocardioidaceae</taxon>
        <taxon>Nocardioides</taxon>
    </lineage>
</organism>
<protein>
    <submittedName>
        <fullName evidence="8">Protein-disulfide isomerase</fullName>
    </submittedName>
</protein>
<keyword evidence="6" id="KW-1133">Transmembrane helix</keyword>
<keyword evidence="8" id="KW-0413">Isomerase</keyword>
<dbReference type="PANTHER" id="PTHR13887">
    <property type="entry name" value="GLUTATHIONE S-TRANSFERASE KAPPA"/>
    <property type="match status" value="1"/>
</dbReference>
<dbReference type="Pfam" id="PF13462">
    <property type="entry name" value="Thioredoxin_4"/>
    <property type="match status" value="1"/>
</dbReference>
<evidence type="ECO:0000259" key="7">
    <source>
        <dbReference type="Pfam" id="PF13462"/>
    </source>
</evidence>
<evidence type="ECO:0000313" key="8">
    <source>
        <dbReference type="EMBL" id="SFC84238.1"/>
    </source>
</evidence>
<sequence length="245" mass="25718">MSKRSSAEARAERAAAALAEQRRQERRRTMLSIIGVVVAMAVIVVGGFLISQRNGGGPSKEAGSTPAAGTTSVTIGSADAPHKVVIWEDFLCPFCGELEKRTSDRLAAAAASGKVQVTYRPFNLLDTDYSQQSLEVFAATQRIAGDDVAKKLHDVLYAQQPDESAPDDWPSQDDLVDVAVKAGADRTKVQDAIDNGDATTWADASTQAAADAGVRSTPTVLLDGSEVTGRTVDDIAASLLQSVGA</sequence>
<dbReference type="AlphaFoldDB" id="A0A1I1MM39"/>
<name>A0A1I1MM39_9ACTN</name>
<keyword evidence="9" id="KW-1185">Reference proteome</keyword>
<dbReference type="GO" id="GO:0016491">
    <property type="term" value="F:oxidoreductase activity"/>
    <property type="evidence" value="ECO:0007669"/>
    <property type="project" value="UniProtKB-KW"/>
</dbReference>
<dbReference type="InterPro" id="IPR012336">
    <property type="entry name" value="Thioredoxin-like_fold"/>
</dbReference>
<evidence type="ECO:0000313" key="9">
    <source>
        <dbReference type="Proteomes" id="UP000198832"/>
    </source>
</evidence>
<evidence type="ECO:0000256" key="1">
    <source>
        <dbReference type="ARBA" id="ARBA00005791"/>
    </source>
</evidence>
<dbReference type="GO" id="GO:0016853">
    <property type="term" value="F:isomerase activity"/>
    <property type="evidence" value="ECO:0007669"/>
    <property type="project" value="UniProtKB-KW"/>
</dbReference>
<dbReference type="EMBL" id="FOLB01000012">
    <property type="protein sequence ID" value="SFC84238.1"/>
    <property type="molecule type" value="Genomic_DNA"/>
</dbReference>
<dbReference type="PANTHER" id="PTHR13887:SF14">
    <property type="entry name" value="DISULFIDE BOND FORMATION PROTEIN D"/>
    <property type="match status" value="1"/>
</dbReference>
<comment type="similarity">
    <text evidence="1">Belongs to the thioredoxin family. DsbA subfamily.</text>
</comment>
<evidence type="ECO:0000256" key="2">
    <source>
        <dbReference type="ARBA" id="ARBA00022729"/>
    </source>
</evidence>
<evidence type="ECO:0000256" key="6">
    <source>
        <dbReference type="SAM" id="Phobius"/>
    </source>
</evidence>
<accession>A0A1I1MM39</accession>
<reference evidence="8 9" key="1">
    <citation type="submission" date="2016-10" db="EMBL/GenBank/DDBJ databases">
        <authorList>
            <person name="de Groot N.N."/>
        </authorList>
    </citation>
    <scope>NUCLEOTIDE SEQUENCE [LARGE SCALE GENOMIC DNA]</scope>
    <source>
        <strain evidence="8 9">CGMCC 1.7056</strain>
    </source>
</reference>
<dbReference type="CDD" id="cd02972">
    <property type="entry name" value="DsbA_family"/>
    <property type="match status" value="1"/>
</dbReference>
<keyword evidence="4" id="KW-1015">Disulfide bond</keyword>